<dbReference type="EMBL" id="FOZL01000001">
    <property type="protein sequence ID" value="SFS17089.1"/>
    <property type="molecule type" value="Genomic_DNA"/>
</dbReference>
<evidence type="ECO:0000313" key="3">
    <source>
        <dbReference type="Proteomes" id="UP000199024"/>
    </source>
</evidence>
<accession>A0A1I6MN28</accession>
<protein>
    <submittedName>
        <fullName evidence="2">Uncharacterized protein</fullName>
    </submittedName>
</protein>
<sequence length="111" mass="12409">MALQTRTVPYPSHGALRDIHRGSPQRPHFLRISRRSSAVAGHWPVRIFLRRAMKAILAGRANNRMATEANKMRHDAPSQERHAIAVKATAGVMKNRAMKSVTMTTVLRFGA</sequence>
<dbReference type="Proteomes" id="UP000199024">
    <property type="component" value="Unassembled WGS sequence"/>
</dbReference>
<evidence type="ECO:0000313" key="2">
    <source>
        <dbReference type="EMBL" id="SFS17089.1"/>
    </source>
</evidence>
<keyword evidence="3" id="KW-1185">Reference proteome</keyword>
<organism evidence="2 3">
    <name type="scientific">Granulicella pectinivorans</name>
    <dbReference type="NCBI Taxonomy" id="474950"/>
    <lineage>
        <taxon>Bacteria</taxon>
        <taxon>Pseudomonadati</taxon>
        <taxon>Acidobacteriota</taxon>
        <taxon>Terriglobia</taxon>
        <taxon>Terriglobales</taxon>
        <taxon>Acidobacteriaceae</taxon>
        <taxon>Granulicella</taxon>
    </lineage>
</organism>
<name>A0A1I6MN28_9BACT</name>
<dbReference type="AlphaFoldDB" id="A0A1I6MN28"/>
<proteinExistence type="predicted"/>
<dbReference type="STRING" id="474950.SAMN05421771_3048"/>
<gene>
    <name evidence="2" type="ORF">SAMN05421771_3048</name>
</gene>
<feature type="region of interest" description="Disordered" evidence="1">
    <location>
        <begin position="1"/>
        <end position="22"/>
    </location>
</feature>
<reference evidence="2 3" key="1">
    <citation type="submission" date="2016-10" db="EMBL/GenBank/DDBJ databases">
        <authorList>
            <person name="de Groot N.N."/>
        </authorList>
    </citation>
    <scope>NUCLEOTIDE SEQUENCE [LARGE SCALE GENOMIC DNA]</scope>
    <source>
        <strain evidence="2 3">DSM 21001</strain>
    </source>
</reference>
<evidence type="ECO:0000256" key="1">
    <source>
        <dbReference type="SAM" id="MobiDB-lite"/>
    </source>
</evidence>